<accession>A0A0A8ZCQ0</accession>
<reference evidence="1" key="1">
    <citation type="submission" date="2014-09" db="EMBL/GenBank/DDBJ databases">
        <authorList>
            <person name="Magalhaes I.L.F."/>
            <person name="Oliveira U."/>
            <person name="Santos F.R."/>
            <person name="Vidigal T.H.D.A."/>
            <person name="Brescovit A.D."/>
            <person name="Santos A.J."/>
        </authorList>
    </citation>
    <scope>NUCLEOTIDE SEQUENCE</scope>
    <source>
        <tissue evidence="1">Shoot tissue taken approximately 20 cm above the soil surface</tissue>
    </source>
</reference>
<evidence type="ECO:0000313" key="1">
    <source>
        <dbReference type="EMBL" id="JAD32602.1"/>
    </source>
</evidence>
<sequence length="64" mass="7239">MTTSIIYKWCSETEAESMFNRRSSKSGQALIRHPGILHQDQNWLNNPSPGTATAFRSQFVIINA</sequence>
<protein>
    <submittedName>
        <fullName evidence="1">Uncharacterized protein</fullName>
    </submittedName>
</protein>
<reference evidence="1" key="2">
    <citation type="journal article" date="2015" name="Data Brief">
        <title>Shoot transcriptome of the giant reed, Arundo donax.</title>
        <authorList>
            <person name="Barrero R.A."/>
            <person name="Guerrero F.D."/>
            <person name="Moolhuijzen P."/>
            <person name="Goolsby J.A."/>
            <person name="Tidwell J."/>
            <person name="Bellgard S.E."/>
            <person name="Bellgard M.I."/>
        </authorList>
    </citation>
    <scope>NUCLEOTIDE SEQUENCE</scope>
    <source>
        <tissue evidence="1">Shoot tissue taken approximately 20 cm above the soil surface</tissue>
    </source>
</reference>
<dbReference type="AlphaFoldDB" id="A0A0A8ZCQ0"/>
<name>A0A0A8ZCQ0_ARUDO</name>
<organism evidence="1">
    <name type="scientific">Arundo donax</name>
    <name type="common">Giant reed</name>
    <name type="synonym">Donax arundinaceus</name>
    <dbReference type="NCBI Taxonomy" id="35708"/>
    <lineage>
        <taxon>Eukaryota</taxon>
        <taxon>Viridiplantae</taxon>
        <taxon>Streptophyta</taxon>
        <taxon>Embryophyta</taxon>
        <taxon>Tracheophyta</taxon>
        <taxon>Spermatophyta</taxon>
        <taxon>Magnoliopsida</taxon>
        <taxon>Liliopsida</taxon>
        <taxon>Poales</taxon>
        <taxon>Poaceae</taxon>
        <taxon>PACMAD clade</taxon>
        <taxon>Arundinoideae</taxon>
        <taxon>Arundineae</taxon>
        <taxon>Arundo</taxon>
    </lineage>
</organism>
<proteinExistence type="predicted"/>
<dbReference type="EMBL" id="GBRH01265293">
    <property type="protein sequence ID" value="JAD32602.1"/>
    <property type="molecule type" value="Transcribed_RNA"/>
</dbReference>